<accession>A0A382JKH3</accession>
<protein>
    <recommendedName>
        <fullName evidence="4">16S rRNA (Guanine(966)-N(2))-methyltransferase RsmD</fullName>
    </recommendedName>
</protein>
<sequence length="191" mass="21281">MRVISGTARGTHLSSLGSADIRPTLDRVKESFFNQVGPGLEGVAFLDLFAGSGSMGIEALSRGAETVVFVEPNPKAQRIIIQNLEKCKMTSNEEPPRWDLLKSSALTGLKTLRDRGLGFDLIYVDPPFADSLYEPTLLELSSSGVLRRDAVVVVEYFHKTVLLKNYDKLKFYKDRRLGDSCLLFFNFEDSL</sequence>
<dbReference type="GO" id="GO:0008168">
    <property type="term" value="F:methyltransferase activity"/>
    <property type="evidence" value="ECO:0007669"/>
    <property type="project" value="UniProtKB-KW"/>
</dbReference>
<dbReference type="InterPro" id="IPR002052">
    <property type="entry name" value="DNA_methylase_N6_adenine_CS"/>
</dbReference>
<evidence type="ECO:0000313" key="3">
    <source>
        <dbReference type="EMBL" id="SVC11597.1"/>
    </source>
</evidence>
<dbReference type="Pfam" id="PF03602">
    <property type="entry name" value="Cons_hypoth95"/>
    <property type="match status" value="1"/>
</dbReference>
<dbReference type="InterPro" id="IPR004398">
    <property type="entry name" value="RNA_MeTrfase_RsmD"/>
</dbReference>
<dbReference type="SUPFAM" id="SSF53335">
    <property type="entry name" value="S-adenosyl-L-methionine-dependent methyltransferases"/>
    <property type="match status" value="1"/>
</dbReference>
<dbReference type="InterPro" id="IPR029063">
    <property type="entry name" value="SAM-dependent_MTases_sf"/>
</dbReference>
<reference evidence="3" key="1">
    <citation type="submission" date="2018-05" db="EMBL/GenBank/DDBJ databases">
        <authorList>
            <person name="Lanie J.A."/>
            <person name="Ng W.-L."/>
            <person name="Kazmierczak K.M."/>
            <person name="Andrzejewski T.M."/>
            <person name="Davidsen T.M."/>
            <person name="Wayne K.J."/>
            <person name="Tettelin H."/>
            <person name="Glass J.I."/>
            <person name="Rusch D."/>
            <person name="Podicherti R."/>
            <person name="Tsui H.-C.T."/>
            <person name="Winkler M.E."/>
        </authorList>
    </citation>
    <scope>NUCLEOTIDE SEQUENCE</scope>
</reference>
<dbReference type="PANTHER" id="PTHR43542:SF1">
    <property type="entry name" value="METHYLTRANSFERASE"/>
    <property type="match status" value="1"/>
</dbReference>
<keyword evidence="2" id="KW-0808">Transferase</keyword>
<gene>
    <name evidence="3" type="ORF">METZ01_LOCUS264451</name>
</gene>
<dbReference type="GO" id="GO:0031167">
    <property type="term" value="P:rRNA methylation"/>
    <property type="evidence" value="ECO:0007669"/>
    <property type="project" value="InterPro"/>
</dbReference>
<dbReference type="EMBL" id="UINC01074422">
    <property type="protein sequence ID" value="SVC11597.1"/>
    <property type="molecule type" value="Genomic_DNA"/>
</dbReference>
<dbReference type="PANTHER" id="PTHR43542">
    <property type="entry name" value="METHYLTRANSFERASE"/>
    <property type="match status" value="1"/>
</dbReference>
<evidence type="ECO:0008006" key="4">
    <source>
        <dbReference type="Google" id="ProtNLM"/>
    </source>
</evidence>
<evidence type="ECO:0000256" key="1">
    <source>
        <dbReference type="ARBA" id="ARBA00022603"/>
    </source>
</evidence>
<dbReference type="AlphaFoldDB" id="A0A382JKH3"/>
<name>A0A382JKH3_9ZZZZ</name>
<evidence type="ECO:0000256" key="2">
    <source>
        <dbReference type="ARBA" id="ARBA00022679"/>
    </source>
</evidence>
<dbReference type="CDD" id="cd02440">
    <property type="entry name" value="AdoMet_MTases"/>
    <property type="match status" value="1"/>
</dbReference>
<dbReference type="PROSITE" id="PS00092">
    <property type="entry name" value="N6_MTASE"/>
    <property type="match status" value="1"/>
</dbReference>
<proteinExistence type="predicted"/>
<keyword evidence="1" id="KW-0489">Methyltransferase</keyword>
<dbReference type="PIRSF" id="PIRSF004553">
    <property type="entry name" value="CHP00095"/>
    <property type="match status" value="1"/>
</dbReference>
<organism evidence="3">
    <name type="scientific">marine metagenome</name>
    <dbReference type="NCBI Taxonomy" id="408172"/>
    <lineage>
        <taxon>unclassified sequences</taxon>
        <taxon>metagenomes</taxon>
        <taxon>ecological metagenomes</taxon>
    </lineage>
</organism>
<dbReference type="GO" id="GO:0003676">
    <property type="term" value="F:nucleic acid binding"/>
    <property type="evidence" value="ECO:0007669"/>
    <property type="project" value="InterPro"/>
</dbReference>
<dbReference type="Gene3D" id="3.40.50.150">
    <property type="entry name" value="Vaccinia Virus protein VP39"/>
    <property type="match status" value="1"/>
</dbReference>
<dbReference type="NCBIfam" id="TIGR00095">
    <property type="entry name" value="16S rRNA (guanine(966)-N(2))-methyltransferase RsmD"/>
    <property type="match status" value="1"/>
</dbReference>